<name>S4PZP4_9NEOP</name>
<dbReference type="EMBL" id="GAIX01001183">
    <property type="protein sequence ID" value="JAA91377.1"/>
    <property type="molecule type" value="Transcribed_RNA"/>
</dbReference>
<sequence>QRIFVKKNIITLDVKCLCTKVRNHAATLTMLLYLEAIEPLNIYLYPALHGEDSNLYHRMLKKNTQLSVTPLLF</sequence>
<evidence type="ECO:0000313" key="1">
    <source>
        <dbReference type="EMBL" id="JAA91377.1"/>
    </source>
</evidence>
<feature type="non-terminal residue" evidence="1">
    <location>
        <position position="1"/>
    </location>
</feature>
<accession>S4PZP4</accession>
<protein>
    <submittedName>
        <fullName evidence="1">Uncharacterized protein</fullName>
    </submittedName>
</protein>
<proteinExistence type="predicted"/>
<dbReference type="AlphaFoldDB" id="S4PZP4"/>
<organism evidence="1">
    <name type="scientific">Pararge aegeria</name>
    <name type="common">speckled wood butterfly</name>
    <dbReference type="NCBI Taxonomy" id="116150"/>
    <lineage>
        <taxon>Eukaryota</taxon>
        <taxon>Metazoa</taxon>
        <taxon>Ecdysozoa</taxon>
        <taxon>Arthropoda</taxon>
        <taxon>Hexapoda</taxon>
        <taxon>Insecta</taxon>
        <taxon>Pterygota</taxon>
        <taxon>Neoptera</taxon>
        <taxon>Endopterygota</taxon>
        <taxon>Lepidoptera</taxon>
        <taxon>Glossata</taxon>
        <taxon>Ditrysia</taxon>
        <taxon>Papilionoidea</taxon>
        <taxon>Nymphalidae</taxon>
        <taxon>Satyrinae</taxon>
        <taxon>Satyrini</taxon>
        <taxon>Parargina</taxon>
        <taxon>Pararge</taxon>
    </lineage>
</organism>
<reference evidence="1" key="1">
    <citation type="journal article" date="2013" name="BMC Genomics">
        <title>Unscrambling butterfly oogenesis.</title>
        <authorList>
            <person name="Carter J.M."/>
            <person name="Baker S.C."/>
            <person name="Pink R."/>
            <person name="Carter D.R."/>
            <person name="Collins A."/>
            <person name="Tomlin J."/>
            <person name="Gibbs M."/>
            <person name="Breuker C.J."/>
        </authorList>
    </citation>
    <scope>NUCLEOTIDE SEQUENCE</scope>
    <source>
        <tissue evidence="1">Ovary</tissue>
    </source>
</reference>
<reference evidence="1" key="2">
    <citation type="submission" date="2013-05" db="EMBL/GenBank/DDBJ databases">
        <authorList>
            <person name="Carter J.-M."/>
            <person name="Baker S.C."/>
            <person name="Pink R."/>
            <person name="Carter D.R.F."/>
            <person name="Collins A."/>
            <person name="Tomlin J."/>
            <person name="Gibbs M."/>
            <person name="Breuker C.J."/>
        </authorList>
    </citation>
    <scope>NUCLEOTIDE SEQUENCE</scope>
    <source>
        <tissue evidence="1">Ovary</tissue>
    </source>
</reference>
<feature type="non-terminal residue" evidence="1">
    <location>
        <position position="73"/>
    </location>
</feature>